<dbReference type="InterPro" id="IPR036259">
    <property type="entry name" value="MFS_trans_sf"/>
</dbReference>
<feature type="transmembrane region" description="Helical" evidence="5">
    <location>
        <begin position="403"/>
        <end position="423"/>
    </location>
</feature>
<evidence type="ECO:0000313" key="7">
    <source>
        <dbReference type="EMBL" id="TQM45825.1"/>
    </source>
</evidence>
<keyword evidence="8" id="KW-1185">Reference proteome</keyword>
<feature type="transmembrane region" description="Helical" evidence="5">
    <location>
        <begin position="21"/>
        <end position="44"/>
    </location>
</feature>
<comment type="caution">
    <text evidence="7">The sequence shown here is derived from an EMBL/GenBank/DDBJ whole genome shotgun (WGS) entry which is preliminary data.</text>
</comment>
<proteinExistence type="predicted"/>
<feature type="transmembrane region" description="Helical" evidence="5">
    <location>
        <begin position="182"/>
        <end position="203"/>
    </location>
</feature>
<name>A0A543GIC2_9PSEU</name>
<evidence type="ECO:0000259" key="6">
    <source>
        <dbReference type="PROSITE" id="PS50850"/>
    </source>
</evidence>
<evidence type="ECO:0000313" key="8">
    <source>
        <dbReference type="Proteomes" id="UP000319818"/>
    </source>
</evidence>
<dbReference type="InterPro" id="IPR005829">
    <property type="entry name" value="Sugar_transporter_CS"/>
</dbReference>
<reference evidence="7 8" key="1">
    <citation type="submission" date="2019-06" db="EMBL/GenBank/DDBJ databases">
        <title>Sequencing the genomes of 1000 actinobacteria strains.</title>
        <authorList>
            <person name="Klenk H.-P."/>
        </authorList>
    </citation>
    <scope>NUCLEOTIDE SEQUENCE [LARGE SCALE GENOMIC DNA]</scope>
    <source>
        <strain evidence="7 8">DSM 45511</strain>
    </source>
</reference>
<dbReference type="GO" id="GO:0022857">
    <property type="term" value="F:transmembrane transporter activity"/>
    <property type="evidence" value="ECO:0007669"/>
    <property type="project" value="InterPro"/>
</dbReference>
<feature type="transmembrane region" description="Helical" evidence="5">
    <location>
        <begin position="329"/>
        <end position="347"/>
    </location>
</feature>
<dbReference type="InterPro" id="IPR020846">
    <property type="entry name" value="MFS_dom"/>
</dbReference>
<evidence type="ECO:0000256" key="2">
    <source>
        <dbReference type="ARBA" id="ARBA00022692"/>
    </source>
</evidence>
<feature type="transmembrane region" description="Helical" evidence="5">
    <location>
        <begin position="97"/>
        <end position="116"/>
    </location>
</feature>
<dbReference type="PROSITE" id="PS50850">
    <property type="entry name" value="MFS"/>
    <property type="match status" value="1"/>
</dbReference>
<evidence type="ECO:0000256" key="1">
    <source>
        <dbReference type="ARBA" id="ARBA00004651"/>
    </source>
</evidence>
<feature type="transmembrane region" description="Helical" evidence="5">
    <location>
        <begin position="239"/>
        <end position="259"/>
    </location>
</feature>
<feature type="transmembrane region" description="Helical" evidence="5">
    <location>
        <begin position="271"/>
        <end position="293"/>
    </location>
</feature>
<feature type="domain" description="Major facilitator superfamily (MFS) profile" evidence="6">
    <location>
        <begin position="22"/>
        <end position="430"/>
    </location>
</feature>
<dbReference type="Proteomes" id="UP000319818">
    <property type="component" value="Unassembled WGS sequence"/>
</dbReference>
<dbReference type="PROSITE" id="PS00216">
    <property type="entry name" value="SUGAR_TRANSPORT_1"/>
    <property type="match status" value="1"/>
</dbReference>
<keyword evidence="4 5" id="KW-0472">Membrane</keyword>
<keyword evidence="3 5" id="KW-1133">Transmembrane helix</keyword>
<dbReference type="AlphaFoldDB" id="A0A543GIC2"/>
<dbReference type="EMBL" id="VFPH01000001">
    <property type="protein sequence ID" value="TQM45825.1"/>
    <property type="molecule type" value="Genomic_DNA"/>
</dbReference>
<evidence type="ECO:0000256" key="5">
    <source>
        <dbReference type="SAM" id="Phobius"/>
    </source>
</evidence>
<dbReference type="Pfam" id="PF07690">
    <property type="entry name" value="MFS_1"/>
    <property type="match status" value="1"/>
</dbReference>
<feature type="transmembrane region" description="Helical" evidence="5">
    <location>
        <begin position="56"/>
        <end position="76"/>
    </location>
</feature>
<feature type="transmembrane region" description="Helical" evidence="5">
    <location>
        <begin position="155"/>
        <end position="176"/>
    </location>
</feature>
<feature type="transmembrane region" description="Helical" evidence="5">
    <location>
        <begin position="305"/>
        <end position="323"/>
    </location>
</feature>
<dbReference type="PANTHER" id="PTHR23528:SF1">
    <property type="entry name" value="MAJOR FACILITATOR SUPERFAMILY (MFS) PROFILE DOMAIN-CONTAINING PROTEIN"/>
    <property type="match status" value="1"/>
</dbReference>
<evidence type="ECO:0000256" key="3">
    <source>
        <dbReference type="ARBA" id="ARBA00022989"/>
    </source>
</evidence>
<feature type="transmembrane region" description="Helical" evidence="5">
    <location>
        <begin position="368"/>
        <end position="391"/>
    </location>
</feature>
<evidence type="ECO:0000256" key="4">
    <source>
        <dbReference type="ARBA" id="ARBA00023136"/>
    </source>
</evidence>
<comment type="subcellular location">
    <subcellularLocation>
        <location evidence="1">Cell membrane</location>
        <topology evidence="1">Multi-pass membrane protein</topology>
    </subcellularLocation>
</comment>
<dbReference type="InterPro" id="IPR011701">
    <property type="entry name" value="MFS"/>
</dbReference>
<dbReference type="PANTHER" id="PTHR23528">
    <property type="match status" value="1"/>
</dbReference>
<gene>
    <name evidence="7" type="ORF">FB388_3225</name>
</gene>
<dbReference type="GO" id="GO:0005886">
    <property type="term" value="C:plasma membrane"/>
    <property type="evidence" value="ECO:0007669"/>
    <property type="project" value="UniProtKB-SubCell"/>
</dbReference>
<dbReference type="Gene3D" id="1.20.1250.20">
    <property type="entry name" value="MFS general substrate transporter like domains"/>
    <property type="match status" value="2"/>
</dbReference>
<sequence length="430" mass="44375">MSAAETGVPPSSASDEPGLRPLALVAFVVANLCAWSAILTPAAVTLALRVREIDPGGASATLSLVAAVGAVFGIIGNPLFGRLSDRTRSRFGMRRPWMLGGIVAGGLGLLLVAAAPSVPMLVLGWAVTQLGIQALLAAITAVLPDQVPRRQRGRIGGLIGMGQSAATTLGTGLLTLNATSLTWGLLAPICLAAITVGFLCLVLPDRVHDGRPQPRLSVREIASSFWSSPRRYPDFAWTWVSRLLVFMGITILIVYQTYFLLARIGVPPASIAAVMFGVLLLENGVSIAANLISGYLSDRAGRRKIFVTAAACLGALGFAVAGISQTLPMFLVGVTLLGAAKGVYVAVDLAMATDLLPAGRTDAAKNMGLFTIASLFPNLLAPAIAPLVLAIGDGTVVPGAPSGNYPALFLAGGLFMLVGALAVRPIRGVR</sequence>
<dbReference type="SUPFAM" id="SSF103473">
    <property type="entry name" value="MFS general substrate transporter"/>
    <property type="match status" value="1"/>
</dbReference>
<feature type="transmembrane region" description="Helical" evidence="5">
    <location>
        <begin position="122"/>
        <end position="143"/>
    </location>
</feature>
<accession>A0A543GIC2</accession>
<organism evidence="7 8">
    <name type="scientific">Pseudonocardia cypriaca</name>
    <dbReference type="NCBI Taxonomy" id="882449"/>
    <lineage>
        <taxon>Bacteria</taxon>
        <taxon>Bacillati</taxon>
        <taxon>Actinomycetota</taxon>
        <taxon>Actinomycetes</taxon>
        <taxon>Pseudonocardiales</taxon>
        <taxon>Pseudonocardiaceae</taxon>
        <taxon>Pseudonocardia</taxon>
    </lineage>
</organism>
<protein>
    <submittedName>
        <fullName evidence="7">Putative MFS family arabinose efflux permease</fullName>
    </submittedName>
</protein>
<keyword evidence="2 5" id="KW-0812">Transmembrane</keyword>